<dbReference type="InterPro" id="IPR003959">
    <property type="entry name" value="ATPase_AAA_core"/>
</dbReference>
<evidence type="ECO:0000256" key="5">
    <source>
        <dbReference type="ARBA" id="ARBA00023002"/>
    </source>
</evidence>
<feature type="region of interest" description="Disordered" evidence="7">
    <location>
        <begin position="868"/>
        <end position="914"/>
    </location>
</feature>
<evidence type="ECO:0000313" key="11">
    <source>
        <dbReference type="EMBL" id="CAL1145902.1"/>
    </source>
</evidence>
<comment type="subcellular location">
    <subcellularLocation>
        <location evidence="1">Membrane</location>
        <topology evidence="1">Single-pass membrane protein</topology>
    </subcellularLocation>
</comment>
<keyword evidence="12" id="KW-1185">Reference proteome</keyword>
<protein>
    <recommendedName>
        <fullName evidence="2">Delta(24)-sterol reductase</fullName>
        <ecNumber evidence="2">1.3.1.72</ecNumber>
    </recommendedName>
</protein>
<proteinExistence type="predicted"/>
<dbReference type="EMBL" id="CAMXCT030001724">
    <property type="protein sequence ID" value="CAL4779839.1"/>
    <property type="molecule type" value="Genomic_DNA"/>
</dbReference>
<dbReference type="EC" id="1.3.1.72" evidence="2"/>
<dbReference type="PANTHER" id="PTHR10801">
    <property type="entry name" value="24-DEHYDROCHOLESTEROL REDUCTASE"/>
    <property type="match status" value="1"/>
</dbReference>
<keyword evidence="5" id="KW-0560">Oxidoreductase</keyword>
<dbReference type="GO" id="GO:0016887">
    <property type="term" value="F:ATP hydrolysis activity"/>
    <property type="evidence" value="ECO:0007669"/>
    <property type="project" value="InterPro"/>
</dbReference>
<dbReference type="InterPro" id="IPR040165">
    <property type="entry name" value="Diminuto-like"/>
</dbReference>
<sequence length="1157" mass="128786">MGATRPWRRAALAALCLGTLLALPAFVTPKDQVGARWPTLDPEPWEEFMARMVGAPDGPRLLSQDEYATGPSLWNEALVSDAQQQLLRLHKRRCKAVTLEQTGNAASLFGHGRLEYHQKHGRLNIAKLSGVIDFDSATGVVRVGAKTDFKLLTRFLLPEEFIPPVVPEVDSVTVGGAIAGLVMESSSFRYGFLHNAVVAMDVLLANGTVVSCSRTEHPELFAALPHSYGTLGYVLSASLQAVPAERDVLVTVREHPSIKEAVDDMSVAMQEPSVDFVDGLIFGQDRGMSITASMVPSPSRRAAVVLPDDGRFVDILQKKLEERPAGQRDVSFVMSTFDYLYRWDCDIFWSTRRVDVLGKPDVRQFLGRAFLRSKILWHFGRRARDAKEFVSRLVWQLVGERGADVGFRPPTERIIQDLGVRLDQVPSFAKGLEQHGELPFWMCPVRVVAGEQPLFPLPDVEHIMDVACFGAVPCGGLEDLYHNKGIDRWLAEFDGQKAFYSDVTFSREYLYQKYAGAKYDQLKAQLDPEGVLPHLFDKVLVTEPEEGNELTAALGETTLAAEIIHSALEPYSSPNENSDLKAALKDCCAFLAVLEVKKLEAAQTDDSKVLPPRFSRVVKRLELSEKEVKAFEHALVLQCLPDKFRELKSWMELAAYAKLSPSELVRFAQKSRAHFKQGILTDVTVGFSGDPDRHPDDELVGQAVFTNEAAKALTGAQLSVTERLKVDDGALAEVLREEGGDEAEALKEAAKEAEAEEKSSKEKRPSPEDVVNGTAKKAKLEEPSDADAAVAVAKAEPAAEAEDLCEDLFDIINSERRRDEQRAEAKEELTEVIDEGKLTPYKTDLEYLVDAVELVSRKGRLYQVKQKLEEKKSSIDDEDNEESYQDTNFGLSSFLPRPRNDAGRERRQARELEGQVKQLSRKMEERMRLTKQIPNAWIPRLERILSSRHMNEFEKEVVVLLVGLILLPNRFQIRGTSMYHHCRGEPVDVATVLVFLSPDLASQIANRKAFYKDAVLVRDHIIHVSTKGVHGDLASCPVEIDRRMVDFIVGLDSEMQQLVDGSHLYLPQTKMEAVVLPEETKILISKTVQSLSLFKKSKHQFKLDETISSSGLVMLFYGDSGTGKTMTANAIANLLGKKLLLINFPSLGGEQACPSLL</sequence>
<reference evidence="11" key="2">
    <citation type="submission" date="2024-04" db="EMBL/GenBank/DDBJ databases">
        <authorList>
            <person name="Chen Y."/>
            <person name="Shah S."/>
            <person name="Dougan E. K."/>
            <person name="Thang M."/>
            <person name="Chan C."/>
        </authorList>
    </citation>
    <scope>NUCLEOTIDE SEQUENCE [LARGE SCALE GENOMIC DNA]</scope>
</reference>
<dbReference type="Pfam" id="PF00004">
    <property type="entry name" value="AAA"/>
    <property type="match status" value="1"/>
</dbReference>
<dbReference type="GO" id="GO:0005524">
    <property type="term" value="F:ATP binding"/>
    <property type="evidence" value="ECO:0007669"/>
    <property type="project" value="InterPro"/>
</dbReference>
<evidence type="ECO:0000256" key="7">
    <source>
        <dbReference type="SAM" id="MobiDB-lite"/>
    </source>
</evidence>
<dbReference type="InterPro" id="IPR054472">
    <property type="entry name" value="WHD"/>
</dbReference>
<dbReference type="PANTHER" id="PTHR10801:SF0">
    <property type="entry name" value="DELTA(24)-STEROL REDUCTASE"/>
    <property type="match status" value="1"/>
</dbReference>
<dbReference type="EMBL" id="CAMXCT020001724">
    <property type="protein sequence ID" value="CAL1145902.1"/>
    <property type="molecule type" value="Genomic_DNA"/>
</dbReference>
<name>A0A9P1G030_9DINO</name>
<dbReference type="Pfam" id="PF22977">
    <property type="entry name" value="WHD"/>
    <property type="match status" value="1"/>
</dbReference>
<feature type="compositionally biased region" description="Basic and acidic residues" evidence="7">
    <location>
        <begin position="898"/>
        <end position="914"/>
    </location>
</feature>
<dbReference type="GO" id="GO:0050614">
    <property type="term" value="F:Delta24-sterol reductase activity"/>
    <property type="evidence" value="ECO:0007669"/>
    <property type="project" value="UniProtKB-EC"/>
</dbReference>
<evidence type="ECO:0000256" key="1">
    <source>
        <dbReference type="ARBA" id="ARBA00004167"/>
    </source>
</evidence>
<evidence type="ECO:0000256" key="6">
    <source>
        <dbReference type="ARBA" id="ARBA00023136"/>
    </source>
</evidence>
<dbReference type="GO" id="GO:0008202">
    <property type="term" value="P:steroid metabolic process"/>
    <property type="evidence" value="ECO:0007669"/>
    <property type="project" value="TreeGrafter"/>
</dbReference>
<dbReference type="SUPFAM" id="SSF56176">
    <property type="entry name" value="FAD-binding/transporter-associated domain-like"/>
    <property type="match status" value="1"/>
</dbReference>
<feature type="signal peptide" evidence="8">
    <location>
        <begin position="1"/>
        <end position="22"/>
    </location>
</feature>
<gene>
    <name evidence="10" type="ORF">C1SCF055_LOCUS19352</name>
</gene>
<keyword evidence="4" id="KW-1133">Transmembrane helix</keyword>
<dbReference type="InterPro" id="IPR016169">
    <property type="entry name" value="FAD-bd_PCMH_sub2"/>
</dbReference>
<dbReference type="InterPro" id="IPR016166">
    <property type="entry name" value="FAD-bd_PCMH"/>
</dbReference>
<organism evidence="10">
    <name type="scientific">Cladocopium goreaui</name>
    <dbReference type="NCBI Taxonomy" id="2562237"/>
    <lineage>
        <taxon>Eukaryota</taxon>
        <taxon>Sar</taxon>
        <taxon>Alveolata</taxon>
        <taxon>Dinophyceae</taxon>
        <taxon>Suessiales</taxon>
        <taxon>Symbiodiniaceae</taxon>
        <taxon>Cladocopium</taxon>
    </lineage>
</organism>
<reference evidence="10" key="1">
    <citation type="submission" date="2022-10" db="EMBL/GenBank/DDBJ databases">
        <authorList>
            <person name="Chen Y."/>
            <person name="Dougan E. K."/>
            <person name="Chan C."/>
            <person name="Rhodes N."/>
            <person name="Thang M."/>
        </authorList>
    </citation>
    <scope>NUCLEOTIDE SEQUENCE</scope>
</reference>
<dbReference type="AlphaFoldDB" id="A0A9P1G030"/>
<feature type="chain" id="PRO_5043272374" description="Delta(24)-sterol reductase" evidence="8">
    <location>
        <begin position="23"/>
        <end position="1157"/>
    </location>
</feature>
<dbReference type="GO" id="GO:0071949">
    <property type="term" value="F:FAD binding"/>
    <property type="evidence" value="ECO:0007669"/>
    <property type="project" value="InterPro"/>
</dbReference>
<dbReference type="GO" id="GO:0016020">
    <property type="term" value="C:membrane"/>
    <property type="evidence" value="ECO:0007669"/>
    <property type="project" value="UniProtKB-SubCell"/>
</dbReference>
<feature type="region of interest" description="Disordered" evidence="7">
    <location>
        <begin position="738"/>
        <end position="785"/>
    </location>
</feature>
<evidence type="ECO:0000313" key="12">
    <source>
        <dbReference type="Proteomes" id="UP001152797"/>
    </source>
</evidence>
<dbReference type="GO" id="GO:0005737">
    <property type="term" value="C:cytoplasm"/>
    <property type="evidence" value="ECO:0007669"/>
    <property type="project" value="TreeGrafter"/>
</dbReference>
<dbReference type="PROSITE" id="PS51387">
    <property type="entry name" value="FAD_PCMH"/>
    <property type="match status" value="1"/>
</dbReference>
<feature type="domain" description="FAD-binding PCMH-type" evidence="9">
    <location>
        <begin position="67"/>
        <end position="244"/>
    </location>
</feature>
<keyword evidence="8" id="KW-0732">Signal</keyword>
<evidence type="ECO:0000256" key="3">
    <source>
        <dbReference type="ARBA" id="ARBA00022692"/>
    </source>
</evidence>
<dbReference type="InterPro" id="IPR036318">
    <property type="entry name" value="FAD-bd_PCMH-like_sf"/>
</dbReference>
<dbReference type="Pfam" id="PF01565">
    <property type="entry name" value="FAD_binding_4"/>
    <property type="match status" value="1"/>
</dbReference>
<dbReference type="OrthoDB" id="417274at2759"/>
<dbReference type="InterPro" id="IPR027417">
    <property type="entry name" value="P-loop_NTPase"/>
</dbReference>
<feature type="compositionally biased region" description="Basic and acidic residues" evidence="7">
    <location>
        <begin position="738"/>
        <end position="767"/>
    </location>
</feature>
<dbReference type="InterPro" id="IPR006094">
    <property type="entry name" value="Oxid_FAD_bind_N"/>
</dbReference>
<evidence type="ECO:0000313" key="10">
    <source>
        <dbReference type="EMBL" id="CAI3992527.1"/>
    </source>
</evidence>
<dbReference type="Proteomes" id="UP001152797">
    <property type="component" value="Unassembled WGS sequence"/>
</dbReference>
<evidence type="ECO:0000256" key="8">
    <source>
        <dbReference type="SAM" id="SignalP"/>
    </source>
</evidence>
<dbReference type="Gene3D" id="3.40.50.300">
    <property type="entry name" value="P-loop containing nucleotide triphosphate hydrolases"/>
    <property type="match status" value="1"/>
</dbReference>
<evidence type="ECO:0000256" key="2">
    <source>
        <dbReference type="ARBA" id="ARBA00012405"/>
    </source>
</evidence>
<dbReference type="SUPFAM" id="SSF52540">
    <property type="entry name" value="P-loop containing nucleoside triphosphate hydrolases"/>
    <property type="match status" value="1"/>
</dbReference>
<comment type="caution">
    <text evidence="10">The sequence shown here is derived from an EMBL/GenBank/DDBJ whole genome shotgun (WGS) entry which is preliminary data.</text>
</comment>
<keyword evidence="6" id="KW-0472">Membrane</keyword>
<keyword evidence="3" id="KW-0812">Transmembrane</keyword>
<accession>A0A9P1G030</accession>
<dbReference type="Gene3D" id="3.30.465.10">
    <property type="match status" value="1"/>
</dbReference>
<evidence type="ECO:0000256" key="4">
    <source>
        <dbReference type="ARBA" id="ARBA00022989"/>
    </source>
</evidence>
<evidence type="ECO:0000259" key="9">
    <source>
        <dbReference type="PROSITE" id="PS51387"/>
    </source>
</evidence>
<dbReference type="EMBL" id="CAMXCT010001724">
    <property type="protein sequence ID" value="CAI3992527.1"/>
    <property type="molecule type" value="Genomic_DNA"/>
</dbReference>